<dbReference type="HOGENOM" id="CLU_548560_0_0_1"/>
<dbReference type="GeneID" id="19112977"/>
<reference evidence="2 3" key="1">
    <citation type="journal article" date="2012" name="PLoS Pathog.">
        <title>Diverse lifestyles and strategies of plant pathogenesis encoded in the genomes of eighteen Dothideomycetes fungi.</title>
        <authorList>
            <person name="Ohm R.A."/>
            <person name="Feau N."/>
            <person name="Henrissat B."/>
            <person name="Schoch C.L."/>
            <person name="Horwitz B.A."/>
            <person name="Barry K.W."/>
            <person name="Condon B.J."/>
            <person name="Copeland A.C."/>
            <person name="Dhillon B."/>
            <person name="Glaser F."/>
            <person name="Hesse C.N."/>
            <person name="Kosti I."/>
            <person name="LaButti K."/>
            <person name="Lindquist E.A."/>
            <person name="Lucas S."/>
            <person name="Salamov A.A."/>
            <person name="Bradshaw R.E."/>
            <person name="Ciuffetti L."/>
            <person name="Hamelin R.C."/>
            <person name="Kema G.H.J."/>
            <person name="Lawrence C."/>
            <person name="Scott J.A."/>
            <person name="Spatafora J.W."/>
            <person name="Turgeon B.G."/>
            <person name="de Wit P.J.G.M."/>
            <person name="Zhong S."/>
            <person name="Goodwin S.B."/>
            <person name="Grigoriev I.V."/>
        </authorList>
    </citation>
    <scope>NUCLEOTIDE SEQUENCE [LARGE SCALE GENOMIC DNA]</scope>
    <source>
        <strain evidence="2 3">UAMH 10762</strain>
    </source>
</reference>
<sequence>MQSSCAHTATPPEKQQQDALEDAEASSCKSDGDWSRIQELYPKPVTCQSSLLAVETSLSETAILEDAHNLKTTTLEHSNGVPKSSSSEDAVEPDATATLTLIASRTLDRLANKRRELLLLIARRGRVMQSYQDTRRYTHESLAAIVETFSGQGETDLARTPAGSFASLIDQLNNDGANLAHDFEAALELDAEIGSLEYGIAQEESSLLLTLSDVLKHLTGGNSDHIPTQRAEVLASTPGAMLPPSSPEPIPGPADDYFSAVGQVSLLEQHRLELYEEYAETRTQRQYDRDQGREPSLPDDEFVDCFTTKMRCTESEIAECQSRVESLRQQCEYEGIDVLRLRRNRLSSSSSCRPNLRADTLLPPALAEPCLPSDSATYHARDILHRSAPPSSDVEGWLQSVPYAMPIASTECSRVSPARAAPKGRNSDHHQRTVKIETHVVAADSLPSKSGSLPLSVEHNFRRVRSETDLIRTLPESHLNRQDAGVRSWHSEFDYRI</sequence>
<protein>
    <submittedName>
        <fullName evidence="2">Uncharacterized protein</fullName>
    </submittedName>
</protein>
<feature type="compositionally biased region" description="Basic and acidic residues" evidence="1">
    <location>
        <begin position="281"/>
        <end position="293"/>
    </location>
</feature>
<evidence type="ECO:0000313" key="2">
    <source>
        <dbReference type="EMBL" id="EMC94047.1"/>
    </source>
</evidence>
<organism evidence="2 3">
    <name type="scientific">Baudoinia panamericana (strain UAMH 10762)</name>
    <name type="common">Angels' share fungus</name>
    <name type="synonym">Baudoinia compniacensis (strain UAMH 10762)</name>
    <dbReference type="NCBI Taxonomy" id="717646"/>
    <lineage>
        <taxon>Eukaryota</taxon>
        <taxon>Fungi</taxon>
        <taxon>Dikarya</taxon>
        <taxon>Ascomycota</taxon>
        <taxon>Pezizomycotina</taxon>
        <taxon>Dothideomycetes</taxon>
        <taxon>Dothideomycetidae</taxon>
        <taxon>Mycosphaerellales</taxon>
        <taxon>Teratosphaeriaceae</taxon>
        <taxon>Baudoinia</taxon>
    </lineage>
</organism>
<dbReference type="RefSeq" id="XP_007678645.1">
    <property type="nucleotide sequence ID" value="XM_007680455.1"/>
</dbReference>
<evidence type="ECO:0000256" key="1">
    <source>
        <dbReference type="SAM" id="MobiDB-lite"/>
    </source>
</evidence>
<keyword evidence="3" id="KW-1185">Reference proteome</keyword>
<dbReference type="KEGG" id="bcom:BAUCODRAFT_36517"/>
<feature type="region of interest" description="Disordered" evidence="1">
    <location>
        <begin position="1"/>
        <end position="31"/>
    </location>
</feature>
<dbReference type="Proteomes" id="UP000011761">
    <property type="component" value="Unassembled WGS sequence"/>
</dbReference>
<evidence type="ECO:0000313" key="3">
    <source>
        <dbReference type="Proteomes" id="UP000011761"/>
    </source>
</evidence>
<proteinExistence type="predicted"/>
<dbReference type="AlphaFoldDB" id="M2LIP7"/>
<dbReference type="EMBL" id="KB445559">
    <property type="protein sequence ID" value="EMC94047.1"/>
    <property type="molecule type" value="Genomic_DNA"/>
</dbReference>
<gene>
    <name evidence="2" type="ORF">BAUCODRAFT_36517</name>
</gene>
<accession>M2LIP7</accession>
<dbReference type="OrthoDB" id="10682377at2759"/>
<feature type="compositionally biased region" description="Polar residues" evidence="1">
    <location>
        <begin position="1"/>
        <end position="18"/>
    </location>
</feature>
<name>M2LIP7_BAUPA</name>
<feature type="region of interest" description="Disordered" evidence="1">
    <location>
        <begin position="281"/>
        <end position="300"/>
    </location>
</feature>